<evidence type="ECO:0000256" key="1">
    <source>
        <dbReference type="ARBA" id="ARBA00025733"/>
    </source>
</evidence>
<organism evidence="4 5">
    <name type="scientific">Acrobeloides nanus</name>
    <dbReference type="NCBI Taxonomy" id="290746"/>
    <lineage>
        <taxon>Eukaryota</taxon>
        <taxon>Metazoa</taxon>
        <taxon>Ecdysozoa</taxon>
        <taxon>Nematoda</taxon>
        <taxon>Chromadorea</taxon>
        <taxon>Rhabditida</taxon>
        <taxon>Tylenchina</taxon>
        <taxon>Cephalobomorpha</taxon>
        <taxon>Cephaloboidea</taxon>
        <taxon>Cephalobidae</taxon>
        <taxon>Acrobeloides</taxon>
    </lineage>
</organism>
<dbReference type="FunFam" id="2.60.40.790:FF:000013">
    <property type="entry name" value="Very-long-chain (3R)-3-hydroxyacyl-CoA dehydratase"/>
    <property type="match status" value="1"/>
</dbReference>
<dbReference type="GO" id="GO:0051131">
    <property type="term" value="P:chaperone-mediated protein complex assembly"/>
    <property type="evidence" value="ECO:0007669"/>
    <property type="project" value="TreeGrafter"/>
</dbReference>
<proteinExistence type="inferred from homology"/>
<feature type="domain" description="CS" evidence="3">
    <location>
        <begin position="7"/>
        <end position="95"/>
    </location>
</feature>
<dbReference type="AlphaFoldDB" id="A0A914C4I7"/>
<dbReference type="PANTHER" id="PTHR22932">
    <property type="entry name" value="TELOMERASE-BINDING PROTEIN P23 HSP90 CO-CHAPERONE"/>
    <property type="match status" value="1"/>
</dbReference>
<dbReference type="GO" id="GO:0005829">
    <property type="term" value="C:cytosol"/>
    <property type="evidence" value="ECO:0007669"/>
    <property type="project" value="TreeGrafter"/>
</dbReference>
<dbReference type="WBParaSite" id="ACRNAN_Path_275.g1019.t1">
    <property type="protein sequence ID" value="ACRNAN_Path_275.g1019.t1"/>
    <property type="gene ID" value="ACRNAN_Path_275.g1019"/>
</dbReference>
<comment type="similarity">
    <text evidence="1">Belongs to the p23/wos2 family.</text>
</comment>
<dbReference type="InterPro" id="IPR008978">
    <property type="entry name" value="HSP20-like_chaperone"/>
</dbReference>
<keyword evidence="4" id="KW-1185">Reference proteome</keyword>
<dbReference type="GO" id="GO:0051879">
    <property type="term" value="F:Hsp90 protein binding"/>
    <property type="evidence" value="ECO:0007669"/>
    <property type="project" value="InterPro"/>
</dbReference>
<sequence>MAVDKAPKHPMVLWAQRSGLVYLTIEVGDMKVEEFKIDGEKFYLKGTDVTGSQSYVVDLEFFDKVNGEEKRQIPTSRHLELVIPKEETKWWPRLLKNSAKVAWIKIDFNKWKDEDEEHDEEGGDAKFDNFDFSSLGLPSGSAGMNNFEDDLGDLSDDEEDMPPLEDADEAKANGTGSAEDKGEQEADVNKSGDAKEPEETKTETAHA</sequence>
<dbReference type="GO" id="GO:0005634">
    <property type="term" value="C:nucleus"/>
    <property type="evidence" value="ECO:0007669"/>
    <property type="project" value="TreeGrafter"/>
</dbReference>
<dbReference type="CDD" id="cd06465">
    <property type="entry name" value="p23_hB-ind1_like"/>
    <property type="match status" value="1"/>
</dbReference>
<feature type="compositionally biased region" description="Acidic residues" evidence="2">
    <location>
        <begin position="147"/>
        <end position="168"/>
    </location>
</feature>
<dbReference type="Gene3D" id="2.60.40.790">
    <property type="match status" value="1"/>
</dbReference>
<name>A0A914C4I7_9BILA</name>
<dbReference type="GO" id="GO:0051087">
    <property type="term" value="F:protein-folding chaperone binding"/>
    <property type="evidence" value="ECO:0007669"/>
    <property type="project" value="TreeGrafter"/>
</dbReference>
<dbReference type="PROSITE" id="PS51203">
    <property type="entry name" value="CS"/>
    <property type="match status" value="1"/>
</dbReference>
<accession>A0A914C4I7</accession>
<dbReference type="GO" id="GO:0006457">
    <property type="term" value="P:protein folding"/>
    <property type="evidence" value="ECO:0007669"/>
    <property type="project" value="TreeGrafter"/>
</dbReference>
<dbReference type="Proteomes" id="UP000887540">
    <property type="component" value="Unplaced"/>
</dbReference>
<dbReference type="InterPro" id="IPR007052">
    <property type="entry name" value="CS_dom"/>
</dbReference>
<evidence type="ECO:0000313" key="4">
    <source>
        <dbReference type="Proteomes" id="UP000887540"/>
    </source>
</evidence>
<protein>
    <submittedName>
        <fullName evidence="5">CS domain-containing protein</fullName>
    </submittedName>
</protein>
<dbReference type="PANTHER" id="PTHR22932:SF1">
    <property type="entry name" value="CO-CHAPERONE PROTEIN DAF-41"/>
    <property type="match status" value="1"/>
</dbReference>
<feature type="compositionally biased region" description="Basic and acidic residues" evidence="2">
    <location>
        <begin position="178"/>
        <end position="207"/>
    </location>
</feature>
<feature type="region of interest" description="Disordered" evidence="2">
    <location>
        <begin position="138"/>
        <end position="207"/>
    </location>
</feature>
<reference evidence="5" key="1">
    <citation type="submission" date="2022-11" db="UniProtKB">
        <authorList>
            <consortium name="WormBaseParasite"/>
        </authorList>
    </citation>
    <scope>IDENTIFICATION</scope>
</reference>
<evidence type="ECO:0000256" key="2">
    <source>
        <dbReference type="SAM" id="MobiDB-lite"/>
    </source>
</evidence>
<evidence type="ECO:0000259" key="3">
    <source>
        <dbReference type="PROSITE" id="PS51203"/>
    </source>
</evidence>
<evidence type="ECO:0000313" key="5">
    <source>
        <dbReference type="WBParaSite" id="ACRNAN_Path_275.g1019.t1"/>
    </source>
</evidence>
<dbReference type="SUPFAM" id="SSF49764">
    <property type="entry name" value="HSP20-like chaperones"/>
    <property type="match status" value="1"/>
</dbReference>
<dbReference type="InterPro" id="IPR045250">
    <property type="entry name" value="p23-like"/>
</dbReference>